<dbReference type="InterPro" id="IPR053035">
    <property type="entry name" value="Mitochondrial_GEF_domain"/>
</dbReference>
<dbReference type="PROSITE" id="PS50097">
    <property type="entry name" value="BTB"/>
    <property type="match status" value="1"/>
</dbReference>
<feature type="non-terminal residue" evidence="2">
    <location>
        <position position="1"/>
    </location>
</feature>
<dbReference type="PANTHER" id="PTHR46337">
    <property type="entry name" value="RCC1-LIKE G EXCHANGING FACTOR-LIKE PROTEIN"/>
    <property type="match status" value="1"/>
</dbReference>
<organism evidence="2">
    <name type="scientific">Lygus hesperus</name>
    <name type="common">Western plant bug</name>
    <dbReference type="NCBI Taxonomy" id="30085"/>
    <lineage>
        <taxon>Eukaryota</taxon>
        <taxon>Metazoa</taxon>
        <taxon>Ecdysozoa</taxon>
        <taxon>Arthropoda</taxon>
        <taxon>Hexapoda</taxon>
        <taxon>Insecta</taxon>
        <taxon>Pterygota</taxon>
        <taxon>Neoptera</taxon>
        <taxon>Paraneoptera</taxon>
        <taxon>Hemiptera</taxon>
        <taxon>Heteroptera</taxon>
        <taxon>Panheteroptera</taxon>
        <taxon>Cimicomorpha</taxon>
        <taxon>Miridae</taxon>
        <taxon>Mirini</taxon>
        <taxon>Lygus</taxon>
    </lineage>
</organism>
<dbReference type="InterPro" id="IPR009091">
    <property type="entry name" value="RCC1/BLIP-II"/>
</dbReference>
<dbReference type="GO" id="GO:0019843">
    <property type="term" value="F:rRNA binding"/>
    <property type="evidence" value="ECO:0007669"/>
    <property type="project" value="TreeGrafter"/>
</dbReference>
<evidence type="ECO:0000259" key="1">
    <source>
        <dbReference type="PROSITE" id="PS50097"/>
    </source>
</evidence>
<name>A0A0A9X8E7_LYGHE</name>
<dbReference type="Pfam" id="PF13540">
    <property type="entry name" value="RCC1_2"/>
    <property type="match status" value="1"/>
</dbReference>
<gene>
    <name evidence="2" type="primary">RCBTB2_0</name>
    <name evidence="2" type="ORF">CM83_34949</name>
</gene>
<dbReference type="EMBL" id="GBHO01030234">
    <property type="protein sequence ID" value="JAG13370.1"/>
    <property type="molecule type" value="Transcribed_RNA"/>
</dbReference>
<dbReference type="PANTHER" id="PTHR46337:SF1">
    <property type="entry name" value="RCC1-LIKE G EXCHANGING FACTOR-LIKE PROTEIN"/>
    <property type="match status" value="1"/>
</dbReference>
<dbReference type="AlphaFoldDB" id="A0A0A9X8E7"/>
<dbReference type="Gene3D" id="3.30.710.10">
    <property type="entry name" value="Potassium Channel Kv1.1, Chain A"/>
    <property type="match status" value="1"/>
</dbReference>
<accession>A0A0A9X8E7</accession>
<feature type="domain" description="BTB" evidence="1">
    <location>
        <begin position="186"/>
        <end position="249"/>
    </location>
</feature>
<dbReference type="Gene3D" id="2.130.10.30">
    <property type="entry name" value="Regulator of chromosome condensation 1/beta-lactamase-inhibitor protein II"/>
    <property type="match status" value="1"/>
</dbReference>
<sequence length="249" mass="27148">DGNYGQLGMSNSKWKKNNAGSFEGIKISVPGTVKKIMCGTSSSFFLTDKGELFACGSNSYGEPLGVGHSKTVFKPERVKIDERVVDIAAVKRINSYGGLLGSFALKTASGKIYKCEGGKEEPEELVNAKSLVEAFAGEEIPQSLSLVQLSSLKSDDEDEEFDSRSPIVLGLGVDPKKTLFDDPLYSDVTIKLKDGVIASHKVLLHINSPFFRRALSSNKVVDQEELDFVSYNSKAVRALVMYFYDLPIG</sequence>
<dbReference type="InterPro" id="IPR011333">
    <property type="entry name" value="SKP1/BTB/POZ_sf"/>
</dbReference>
<dbReference type="InterPro" id="IPR000210">
    <property type="entry name" value="BTB/POZ_dom"/>
</dbReference>
<dbReference type="SUPFAM" id="SSF50985">
    <property type="entry name" value="RCC1/BLIP-II"/>
    <property type="match status" value="1"/>
</dbReference>
<reference evidence="2" key="1">
    <citation type="journal article" date="2014" name="PLoS ONE">
        <title>Transcriptome-Based Identification of ABC Transporters in the Western Tarnished Plant Bug Lygus hesperus.</title>
        <authorList>
            <person name="Hull J.J."/>
            <person name="Chaney K."/>
            <person name="Geib S.M."/>
            <person name="Fabrick J.A."/>
            <person name="Brent C.S."/>
            <person name="Walsh D."/>
            <person name="Lavine L.C."/>
        </authorList>
    </citation>
    <scope>NUCLEOTIDE SEQUENCE</scope>
</reference>
<dbReference type="CDD" id="cd18186">
    <property type="entry name" value="BTB_POZ_ZBTB_KLHL-like"/>
    <property type="match status" value="1"/>
</dbReference>
<protein>
    <submittedName>
        <fullName evidence="2">RCC1 and BTB domain-containing protein 2</fullName>
    </submittedName>
</protein>
<dbReference type="Pfam" id="PF00651">
    <property type="entry name" value="BTB"/>
    <property type="match status" value="1"/>
</dbReference>
<dbReference type="GO" id="GO:0005085">
    <property type="term" value="F:guanyl-nucleotide exchange factor activity"/>
    <property type="evidence" value="ECO:0007669"/>
    <property type="project" value="TreeGrafter"/>
</dbReference>
<proteinExistence type="predicted"/>
<reference evidence="2" key="2">
    <citation type="submission" date="2014-07" db="EMBL/GenBank/DDBJ databases">
        <authorList>
            <person name="Hull J."/>
        </authorList>
    </citation>
    <scope>NUCLEOTIDE SEQUENCE</scope>
</reference>
<feature type="non-terminal residue" evidence="2">
    <location>
        <position position="249"/>
    </location>
</feature>
<dbReference type="SUPFAM" id="SSF54695">
    <property type="entry name" value="POZ domain"/>
    <property type="match status" value="1"/>
</dbReference>
<dbReference type="GO" id="GO:0070131">
    <property type="term" value="P:positive regulation of mitochondrial translation"/>
    <property type="evidence" value="ECO:0007669"/>
    <property type="project" value="TreeGrafter"/>
</dbReference>
<dbReference type="GO" id="GO:0005743">
    <property type="term" value="C:mitochondrial inner membrane"/>
    <property type="evidence" value="ECO:0007669"/>
    <property type="project" value="TreeGrafter"/>
</dbReference>
<evidence type="ECO:0000313" key="2">
    <source>
        <dbReference type="EMBL" id="JAG13370.1"/>
    </source>
</evidence>